<comment type="similarity">
    <text evidence="4">Belongs to the TPP enzyme family.</text>
</comment>
<comment type="caution">
    <text evidence="13">The sequence shown here is derived from an EMBL/GenBank/DDBJ whole genome shotgun (WGS) entry which is preliminary data.</text>
</comment>
<dbReference type="PANTHER" id="PTHR43452">
    <property type="entry name" value="PYRUVATE DECARBOXYLASE"/>
    <property type="match status" value="1"/>
</dbReference>
<evidence type="ECO:0000256" key="8">
    <source>
        <dbReference type="ARBA" id="ARBA00022793"/>
    </source>
</evidence>
<evidence type="ECO:0000256" key="9">
    <source>
        <dbReference type="ARBA" id="ARBA00022842"/>
    </source>
</evidence>
<evidence type="ECO:0000256" key="3">
    <source>
        <dbReference type="ARBA" id="ARBA00001964"/>
    </source>
</evidence>
<comment type="catalytic activity">
    <reaction evidence="1">
        <text>a 2-oxocarboxylate + H(+) = an aldehyde + CO2</text>
        <dbReference type="Rhea" id="RHEA:11628"/>
        <dbReference type="ChEBI" id="CHEBI:15378"/>
        <dbReference type="ChEBI" id="CHEBI:16526"/>
        <dbReference type="ChEBI" id="CHEBI:17478"/>
        <dbReference type="ChEBI" id="CHEBI:35179"/>
        <dbReference type="EC" id="4.1.1.1"/>
    </reaction>
</comment>
<evidence type="ECO:0000256" key="10">
    <source>
        <dbReference type="ARBA" id="ARBA00023052"/>
    </source>
</evidence>
<keyword evidence="8" id="KW-0210">Decarboxylase</keyword>
<dbReference type="GO" id="GO:0004737">
    <property type="term" value="F:pyruvate decarboxylase activity"/>
    <property type="evidence" value="ECO:0007669"/>
    <property type="project" value="UniProtKB-EC"/>
</dbReference>
<gene>
    <name evidence="13" type="ORF">SAY86_029269</name>
</gene>
<evidence type="ECO:0000256" key="11">
    <source>
        <dbReference type="ARBA" id="ARBA00023239"/>
    </source>
</evidence>
<dbReference type="EC" id="4.1.1.1" evidence="6"/>
<keyword evidence="11" id="KW-0456">Lyase</keyword>
<proteinExistence type="inferred from homology"/>
<evidence type="ECO:0000256" key="1">
    <source>
        <dbReference type="ARBA" id="ARBA00001041"/>
    </source>
</evidence>
<dbReference type="Gene3D" id="3.40.50.970">
    <property type="match status" value="1"/>
</dbReference>
<evidence type="ECO:0000256" key="6">
    <source>
        <dbReference type="ARBA" id="ARBA00013202"/>
    </source>
</evidence>
<dbReference type="GO" id="GO:0046872">
    <property type="term" value="F:metal ion binding"/>
    <property type="evidence" value="ECO:0007669"/>
    <property type="project" value="UniProtKB-KW"/>
</dbReference>
<dbReference type="AlphaFoldDB" id="A0AAN7MKY4"/>
<sequence length="139" mass="15974">MHRLTERGGELLLALEMGVSRSQHRISLTLLRCGQNSRIFMINNEGHTIEVEIHDGPYNVIKNWNYAGLVDAIHNDEGKCWTKKRETEDGGTKRKLEWQLKRPPSSIIILLILFFFVLLLGGLWLFGQFVVHNSLLPSH</sequence>
<evidence type="ECO:0000256" key="7">
    <source>
        <dbReference type="ARBA" id="ARBA00022723"/>
    </source>
</evidence>
<evidence type="ECO:0000256" key="4">
    <source>
        <dbReference type="ARBA" id="ARBA00007812"/>
    </source>
</evidence>
<feature type="transmembrane region" description="Helical" evidence="12">
    <location>
        <begin position="107"/>
        <end position="131"/>
    </location>
</feature>
<dbReference type="GO" id="GO:0000949">
    <property type="term" value="P:aromatic amino acid family catabolic process to alcohol via Ehrlich pathway"/>
    <property type="evidence" value="ECO:0007669"/>
    <property type="project" value="TreeGrafter"/>
</dbReference>
<keyword evidence="14" id="KW-1185">Reference proteome</keyword>
<dbReference type="Proteomes" id="UP001346149">
    <property type="component" value="Unassembled WGS sequence"/>
</dbReference>
<keyword evidence="12" id="KW-0812">Transmembrane</keyword>
<dbReference type="InterPro" id="IPR029061">
    <property type="entry name" value="THDP-binding"/>
</dbReference>
<keyword evidence="9" id="KW-0460">Magnesium</keyword>
<reference evidence="13 14" key="1">
    <citation type="journal article" date="2023" name="Hortic Res">
        <title>Pangenome of water caltrop reveals structural variations and asymmetric subgenome divergence after allopolyploidization.</title>
        <authorList>
            <person name="Zhang X."/>
            <person name="Chen Y."/>
            <person name="Wang L."/>
            <person name="Yuan Y."/>
            <person name="Fang M."/>
            <person name="Shi L."/>
            <person name="Lu R."/>
            <person name="Comes H.P."/>
            <person name="Ma Y."/>
            <person name="Chen Y."/>
            <person name="Huang G."/>
            <person name="Zhou Y."/>
            <person name="Zheng Z."/>
            <person name="Qiu Y."/>
        </authorList>
    </citation>
    <scope>NUCLEOTIDE SEQUENCE [LARGE SCALE GENOMIC DNA]</scope>
    <source>
        <strain evidence="13">F231</strain>
    </source>
</reference>
<accession>A0AAN7MKY4</accession>
<evidence type="ECO:0000313" key="13">
    <source>
        <dbReference type="EMBL" id="KAK4796943.1"/>
    </source>
</evidence>
<comment type="subunit">
    <text evidence="5">Homotetramer.</text>
</comment>
<comment type="cofactor">
    <cofactor evidence="3">
        <name>thiamine diphosphate</name>
        <dbReference type="ChEBI" id="CHEBI:58937"/>
    </cofactor>
</comment>
<keyword evidence="10" id="KW-0786">Thiamine pyrophosphate</keyword>
<evidence type="ECO:0000256" key="12">
    <source>
        <dbReference type="SAM" id="Phobius"/>
    </source>
</evidence>
<dbReference type="SUPFAM" id="SSF52518">
    <property type="entry name" value="Thiamin diphosphate-binding fold (THDP-binding)"/>
    <property type="match status" value="1"/>
</dbReference>
<evidence type="ECO:0000256" key="2">
    <source>
        <dbReference type="ARBA" id="ARBA00001920"/>
    </source>
</evidence>
<evidence type="ECO:0000313" key="14">
    <source>
        <dbReference type="Proteomes" id="UP001346149"/>
    </source>
</evidence>
<keyword evidence="7" id="KW-0479">Metal-binding</keyword>
<evidence type="ECO:0000256" key="5">
    <source>
        <dbReference type="ARBA" id="ARBA00011881"/>
    </source>
</evidence>
<dbReference type="InterPro" id="IPR012110">
    <property type="entry name" value="PDC/IPDC-like"/>
</dbReference>
<protein>
    <recommendedName>
        <fullName evidence="6">pyruvate decarboxylase</fullName>
        <ecNumber evidence="6">4.1.1.1</ecNumber>
    </recommendedName>
</protein>
<dbReference type="GO" id="GO:0005829">
    <property type="term" value="C:cytosol"/>
    <property type="evidence" value="ECO:0007669"/>
    <property type="project" value="TreeGrafter"/>
</dbReference>
<keyword evidence="12" id="KW-1133">Transmembrane helix</keyword>
<dbReference type="EMBL" id="JAXQNO010000006">
    <property type="protein sequence ID" value="KAK4796943.1"/>
    <property type="molecule type" value="Genomic_DNA"/>
</dbReference>
<dbReference type="PANTHER" id="PTHR43452:SF1">
    <property type="entry name" value="PYRUVATE DECARBOXYLASE C186.09-RELATED"/>
    <property type="match status" value="1"/>
</dbReference>
<name>A0AAN7MKY4_TRANT</name>
<keyword evidence="12" id="KW-0472">Membrane</keyword>
<comment type="cofactor">
    <cofactor evidence="2">
        <name>a metal cation</name>
        <dbReference type="ChEBI" id="CHEBI:25213"/>
    </cofactor>
</comment>
<organism evidence="13 14">
    <name type="scientific">Trapa natans</name>
    <name type="common">Water chestnut</name>
    <dbReference type="NCBI Taxonomy" id="22666"/>
    <lineage>
        <taxon>Eukaryota</taxon>
        <taxon>Viridiplantae</taxon>
        <taxon>Streptophyta</taxon>
        <taxon>Embryophyta</taxon>
        <taxon>Tracheophyta</taxon>
        <taxon>Spermatophyta</taxon>
        <taxon>Magnoliopsida</taxon>
        <taxon>eudicotyledons</taxon>
        <taxon>Gunneridae</taxon>
        <taxon>Pentapetalae</taxon>
        <taxon>rosids</taxon>
        <taxon>malvids</taxon>
        <taxon>Myrtales</taxon>
        <taxon>Lythraceae</taxon>
        <taxon>Trapa</taxon>
    </lineage>
</organism>